<protein>
    <submittedName>
        <fullName evidence="2">Uncharacterized protein</fullName>
    </submittedName>
</protein>
<dbReference type="EMBL" id="FNOK01000007">
    <property type="protein sequence ID" value="SDX04715.1"/>
    <property type="molecule type" value="Genomic_DNA"/>
</dbReference>
<name>A0A1H2YIB2_9PSEU</name>
<evidence type="ECO:0000313" key="3">
    <source>
        <dbReference type="Proteomes" id="UP000199529"/>
    </source>
</evidence>
<accession>A0A1H2YIB2</accession>
<keyword evidence="3" id="KW-1185">Reference proteome</keyword>
<gene>
    <name evidence="2" type="ORF">SAMN05216215_100742</name>
</gene>
<proteinExistence type="predicted"/>
<evidence type="ECO:0000256" key="1">
    <source>
        <dbReference type="SAM" id="SignalP"/>
    </source>
</evidence>
<dbReference type="AlphaFoldDB" id="A0A1H2YIB2"/>
<organism evidence="2 3">
    <name type="scientific">Saccharopolyspora shandongensis</name>
    <dbReference type="NCBI Taxonomy" id="418495"/>
    <lineage>
        <taxon>Bacteria</taxon>
        <taxon>Bacillati</taxon>
        <taxon>Actinomycetota</taxon>
        <taxon>Actinomycetes</taxon>
        <taxon>Pseudonocardiales</taxon>
        <taxon>Pseudonocardiaceae</taxon>
        <taxon>Saccharopolyspora</taxon>
    </lineage>
</organism>
<dbReference type="Proteomes" id="UP000199529">
    <property type="component" value="Unassembled WGS sequence"/>
</dbReference>
<evidence type="ECO:0000313" key="2">
    <source>
        <dbReference type="EMBL" id="SDX04715.1"/>
    </source>
</evidence>
<feature type="signal peptide" evidence="1">
    <location>
        <begin position="1"/>
        <end position="21"/>
    </location>
</feature>
<feature type="chain" id="PRO_5038980642" evidence="1">
    <location>
        <begin position="22"/>
        <end position="210"/>
    </location>
</feature>
<sequence length="210" mass="22084">MINRTRRMSVLGMTVAVGLTAALTDTISMDSWAAADAPASSIPNGPARTSPATPGVKTSHLNGWARMYFPAPDNDIQVTVDAHATFDPNGVSKPTRSWGTFRISHRLKMPDGTWFTNWGDLTVDCLTTGGPTATVTGTLTKTTPGGPWEEMLKNHERMGVSFYVAGNGAGPSRIGLSGGPGPEDGPLRKCMAPAADAPVLNGGYTLIDKK</sequence>
<reference evidence="3" key="1">
    <citation type="submission" date="2016-10" db="EMBL/GenBank/DDBJ databases">
        <authorList>
            <person name="Varghese N."/>
            <person name="Submissions S."/>
        </authorList>
    </citation>
    <scope>NUCLEOTIDE SEQUENCE [LARGE SCALE GENOMIC DNA]</scope>
    <source>
        <strain evidence="3">CGMCC 4.3530</strain>
    </source>
</reference>
<keyword evidence="1" id="KW-0732">Signal</keyword>